<keyword evidence="5 8" id="KW-1133">Transmembrane helix</keyword>
<evidence type="ECO:0000256" key="2">
    <source>
        <dbReference type="ARBA" id="ARBA00005811"/>
    </source>
</evidence>
<keyword evidence="4 7" id="KW-0812">Transmembrane</keyword>
<dbReference type="PANTHER" id="PTHR30558">
    <property type="entry name" value="EXBD MEMBRANE COMPONENT OF PMF-DRIVEN MACROMOLECULE IMPORT SYSTEM"/>
    <property type="match status" value="1"/>
</dbReference>
<evidence type="ECO:0000256" key="6">
    <source>
        <dbReference type="ARBA" id="ARBA00023136"/>
    </source>
</evidence>
<gene>
    <name evidence="9" type="ORF">ACFOFO_09695</name>
</gene>
<comment type="caution">
    <text evidence="9">The sequence shown here is derived from an EMBL/GenBank/DDBJ whole genome shotgun (WGS) entry which is preliminary data.</text>
</comment>
<organism evidence="9 10">
    <name type="scientific">Undibacterium arcticum</name>
    <dbReference type="NCBI Taxonomy" id="1762892"/>
    <lineage>
        <taxon>Bacteria</taxon>
        <taxon>Pseudomonadati</taxon>
        <taxon>Pseudomonadota</taxon>
        <taxon>Betaproteobacteria</taxon>
        <taxon>Burkholderiales</taxon>
        <taxon>Oxalobacteraceae</taxon>
        <taxon>Undibacterium</taxon>
    </lineage>
</organism>
<evidence type="ECO:0000313" key="10">
    <source>
        <dbReference type="Proteomes" id="UP001595530"/>
    </source>
</evidence>
<dbReference type="EMBL" id="JBHRTP010000024">
    <property type="protein sequence ID" value="MFC3108232.1"/>
    <property type="molecule type" value="Genomic_DNA"/>
</dbReference>
<name>A0ABV7EZL7_9BURK</name>
<comment type="subcellular location">
    <subcellularLocation>
        <location evidence="1">Cell membrane</location>
        <topology evidence="1">Single-pass membrane protein</topology>
    </subcellularLocation>
    <subcellularLocation>
        <location evidence="7">Cell membrane</location>
        <topology evidence="7">Single-pass type II membrane protein</topology>
    </subcellularLocation>
</comment>
<keyword evidence="7" id="KW-0653">Protein transport</keyword>
<keyword evidence="7" id="KW-0813">Transport</keyword>
<dbReference type="RefSeq" id="WP_390331446.1">
    <property type="nucleotide sequence ID" value="NZ_JBHRTP010000024.1"/>
</dbReference>
<evidence type="ECO:0000256" key="8">
    <source>
        <dbReference type="SAM" id="Phobius"/>
    </source>
</evidence>
<protein>
    <submittedName>
        <fullName evidence="9">ExbD/TolR family protein</fullName>
    </submittedName>
</protein>
<evidence type="ECO:0000313" key="9">
    <source>
        <dbReference type="EMBL" id="MFC3108232.1"/>
    </source>
</evidence>
<proteinExistence type="inferred from homology"/>
<feature type="transmembrane region" description="Helical" evidence="8">
    <location>
        <begin position="21"/>
        <end position="43"/>
    </location>
</feature>
<keyword evidence="10" id="KW-1185">Reference proteome</keyword>
<evidence type="ECO:0000256" key="7">
    <source>
        <dbReference type="RuleBase" id="RU003879"/>
    </source>
</evidence>
<keyword evidence="3" id="KW-1003">Cell membrane</keyword>
<dbReference type="Pfam" id="PF02472">
    <property type="entry name" value="ExbD"/>
    <property type="match status" value="1"/>
</dbReference>
<evidence type="ECO:0000256" key="5">
    <source>
        <dbReference type="ARBA" id="ARBA00022989"/>
    </source>
</evidence>
<accession>A0ABV7EZL7</accession>
<dbReference type="PANTHER" id="PTHR30558:SF7">
    <property type="entry name" value="TOL-PAL SYSTEM PROTEIN TOLR"/>
    <property type="match status" value="1"/>
</dbReference>
<comment type="similarity">
    <text evidence="2 7">Belongs to the ExbD/TolR family.</text>
</comment>
<sequence length="147" mass="15878">MGSFNSGSMRSGRTRKFKSEINVVPYIDVMLVLLIIFMVAAPITNPGVINLPTAAKTALPPTEYIEITLKPNTTATIGITGKKGRSGKPESAAGRALLMQKLRALHEADDELPVMISADRDIKYDEVIQVISEAKKLGINRVGLATK</sequence>
<keyword evidence="6 8" id="KW-0472">Membrane</keyword>
<dbReference type="InterPro" id="IPR003400">
    <property type="entry name" value="ExbD"/>
</dbReference>
<reference evidence="10" key="1">
    <citation type="journal article" date="2019" name="Int. J. Syst. Evol. Microbiol.">
        <title>The Global Catalogue of Microorganisms (GCM) 10K type strain sequencing project: providing services to taxonomists for standard genome sequencing and annotation.</title>
        <authorList>
            <consortium name="The Broad Institute Genomics Platform"/>
            <consortium name="The Broad Institute Genome Sequencing Center for Infectious Disease"/>
            <person name="Wu L."/>
            <person name="Ma J."/>
        </authorList>
    </citation>
    <scope>NUCLEOTIDE SEQUENCE [LARGE SCALE GENOMIC DNA]</scope>
    <source>
        <strain evidence="10">KCTC 42986</strain>
    </source>
</reference>
<evidence type="ECO:0000256" key="4">
    <source>
        <dbReference type="ARBA" id="ARBA00022692"/>
    </source>
</evidence>
<evidence type="ECO:0000256" key="3">
    <source>
        <dbReference type="ARBA" id="ARBA00022475"/>
    </source>
</evidence>
<dbReference type="Proteomes" id="UP001595530">
    <property type="component" value="Unassembled WGS sequence"/>
</dbReference>
<evidence type="ECO:0000256" key="1">
    <source>
        <dbReference type="ARBA" id="ARBA00004162"/>
    </source>
</evidence>
<dbReference type="Gene3D" id="3.30.420.270">
    <property type="match status" value="1"/>
</dbReference>